<keyword evidence="3" id="KW-1185">Reference proteome</keyword>
<feature type="compositionally biased region" description="Low complexity" evidence="1">
    <location>
        <begin position="230"/>
        <end position="240"/>
    </location>
</feature>
<dbReference type="Proteomes" id="UP000293865">
    <property type="component" value="Unassembled WGS sequence"/>
</dbReference>
<proteinExistence type="predicted"/>
<feature type="region of interest" description="Disordered" evidence="1">
    <location>
        <begin position="230"/>
        <end position="249"/>
    </location>
</feature>
<evidence type="ECO:0000256" key="1">
    <source>
        <dbReference type="SAM" id="MobiDB-lite"/>
    </source>
</evidence>
<reference evidence="2 3" key="1">
    <citation type="submission" date="2019-01" db="EMBL/GenBank/DDBJ databases">
        <title>Agromyces.</title>
        <authorList>
            <person name="Li J."/>
        </authorList>
    </citation>
    <scope>NUCLEOTIDE SEQUENCE [LARGE SCALE GENOMIC DNA]</scope>
    <source>
        <strain evidence="2 3">DSM 15934</strain>
    </source>
</reference>
<name>A0A4Q2KTX0_9MICO</name>
<dbReference type="AlphaFoldDB" id="A0A4Q2KTX0"/>
<protein>
    <submittedName>
        <fullName evidence="2">Uncharacterized protein</fullName>
    </submittedName>
</protein>
<evidence type="ECO:0000313" key="2">
    <source>
        <dbReference type="EMBL" id="RXZ66821.1"/>
    </source>
</evidence>
<evidence type="ECO:0000313" key="3">
    <source>
        <dbReference type="Proteomes" id="UP000293865"/>
    </source>
</evidence>
<sequence length="249" mass="25181">MDDSLTVSGGGSTAVATDELFVDAVRLGAVETVTTDWSERVGVIWRGLLDLDLDEPRVGGGLAPGWQLQVTTWRLAEAGERAGRLRASLIESAERYGATERMIDALWAAGGRFGAWTLGWVAPAIVSVGLAGAAGQGLASLFGIGQTPAAALLAERRELLSDPAFVRLVRAAADSADEFTAGLLHLPSATAPIGTLVGAPENASVLLALAAGLGLAGGRLLVDGPVQVSRVGVSPSSPGAAGDGRAGPP</sequence>
<gene>
    <name evidence="2" type="ORF">ESP51_20345</name>
</gene>
<accession>A0A4Q2KTX0</accession>
<dbReference type="RefSeq" id="WP_164990626.1">
    <property type="nucleotide sequence ID" value="NZ_SDPN01000094.1"/>
</dbReference>
<feature type="non-terminal residue" evidence="2">
    <location>
        <position position="249"/>
    </location>
</feature>
<dbReference type="EMBL" id="SDPN01000094">
    <property type="protein sequence ID" value="RXZ66821.1"/>
    <property type="molecule type" value="Genomic_DNA"/>
</dbReference>
<comment type="caution">
    <text evidence="2">The sequence shown here is derived from an EMBL/GenBank/DDBJ whole genome shotgun (WGS) entry which is preliminary data.</text>
</comment>
<organism evidence="2 3">
    <name type="scientific">Agromyces albus</name>
    <dbReference type="NCBI Taxonomy" id="205332"/>
    <lineage>
        <taxon>Bacteria</taxon>
        <taxon>Bacillati</taxon>
        <taxon>Actinomycetota</taxon>
        <taxon>Actinomycetes</taxon>
        <taxon>Micrococcales</taxon>
        <taxon>Microbacteriaceae</taxon>
        <taxon>Agromyces</taxon>
    </lineage>
</organism>